<dbReference type="GO" id="GO:0031177">
    <property type="term" value="F:phosphopantetheine binding"/>
    <property type="evidence" value="ECO:0007669"/>
    <property type="project" value="TreeGrafter"/>
</dbReference>
<dbReference type="BioCyc" id="PSYR875330:G11XH-7695-MONOMER"/>
<dbReference type="Pfam" id="PF00550">
    <property type="entry name" value="PP-binding"/>
    <property type="match status" value="1"/>
</dbReference>
<dbReference type="Gene3D" id="1.10.1200.10">
    <property type="entry name" value="ACP-like"/>
    <property type="match status" value="1"/>
</dbReference>
<evidence type="ECO:0000313" key="2">
    <source>
        <dbReference type="EMBL" id="EGH19197.1"/>
    </source>
</evidence>
<dbReference type="PANTHER" id="PTHR45527:SF14">
    <property type="entry name" value="PLIPASTATIN SYNTHASE SUBUNIT B"/>
    <property type="match status" value="1"/>
</dbReference>
<accession>F3CIV5</accession>
<comment type="caution">
    <text evidence="2">The sequence shown here is derived from an EMBL/GenBank/DDBJ whole genome shotgun (WGS) entry which is preliminary data.</text>
</comment>
<dbReference type="GO" id="GO:0005829">
    <property type="term" value="C:cytosol"/>
    <property type="evidence" value="ECO:0007669"/>
    <property type="project" value="TreeGrafter"/>
</dbReference>
<feature type="non-terminal residue" evidence="2">
    <location>
        <position position="38"/>
    </location>
</feature>
<dbReference type="EMBL" id="ADWY01003722">
    <property type="protein sequence ID" value="EGH19197.1"/>
    <property type="molecule type" value="Genomic_DNA"/>
</dbReference>
<dbReference type="PROSITE" id="PS50075">
    <property type="entry name" value="CARRIER"/>
    <property type="match status" value="1"/>
</dbReference>
<proteinExistence type="predicted"/>
<dbReference type="GO" id="GO:0044550">
    <property type="term" value="P:secondary metabolite biosynthetic process"/>
    <property type="evidence" value="ECO:0007669"/>
    <property type="project" value="TreeGrafter"/>
</dbReference>
<dbReference type="SUPFAM" id="SSF47336">
    <property type="entry name" value="ACP-like"/>
    <property type="match status" value="1"/>
</dbReference>
<feature type="domain" description="Carrier" evidence="1">
    <location>
        <begin position="1"/>
        <end position="38"/>
    </location>
</feature>
<evidence type="ECO:0000313" key="3">
    <source>
        <dbReference type="Proteomes" id="UP000005466"/>
    </source>
</evidence>
<evidence type="ECO:0000259" key="1">
    <source>
        <dbReference type="PROSITE" id="PS50075"/>
    </source>
</evidence>
<sequence>AAELEQQLAAIWADVLKVEQVGRSDNFFELGGHSLLAV</sequence>
<organism evidence="2 3">
    <name type="scientific">Pseudomonas savastanoi pv. glycinea str. race 4</name>
    <dbReference type="NCBI Taxonomy" id="875330"/>
    <lineage>
        <taxon>Bacteria</taxon>
        <taxon>Pseudomonadati</taxon>
        <taxon>Pseudomonadota</taxon>
        <taxon>Gammaproteobacteria</taxon>
        <taxon>Pseudomonadales</taxon>
        <taxon>Pseudomonadaceae</taxon>
        <taxon>Pseudomonas</taxon>
    </lineage>
</organism>
<dbReference type="PANTHER" id="PTHR45527">
    <property type="entry name" value="NONRIBOSOMAL PEPTIDE SYNTHETASE"/>
    <property type="match status" value="1"/>
</dbReference>
<gene>
    <name evidence="2" type="ORF">Pgy4_40145</name>
</gene>
<dbReference type="GO" id="GO:0043041">
    <property type="term" value="P:amino acid activation for nonribosomal peptide biosynthetic process"/>
    <property type="evidence" value="ECO:0007669"/>
    <property type="project" value="TreeGrafter"/>
</dbReference>
<dbReference type="AlphaFoldDB" id="F3CIV5"/>
<feature type="non-terminal residue" evidence="2">
    <location>
        <position position="1"/>
    </location>
</feature>
<dbReference type="Proteomes" id="UP000005466">
    <property type="component" value="Unassembled WGS sequence"/>
</dbReference>
<name>F3CIV5_PSESG</name>
<protein>
    <submittedName>
        <fullName evidence="2">Pyoverdine sidechain peptide synthetase II, D-Asp-L-Thr component</fullName>
    </submittedName>
</protein>
<reference evidence="2 3" key="1">
    <citation type="journal article" date="2011" name="PLoS Pathog.">
        <title>Dynamic evolution of pathogenicity revealed by sequencing and comparative genomics of 19 Pseudomonas syringae isolates.</title>
        <authorList>
            <person name="Baltrus D.A."/>
            <person name="Nishimura M.T."/>
            <person name="Romanchuk A."/>
            <person name="Chang J.H."/>
            <person name="Mukhtar M.S."/>
            <person name="Cherkis K."/>
            <person name="Roach J."/>
            <person name="Grant S.R."/>
            <person name="Jones C.D."/>
            <person name="Dangl J.L."/>
        </authorList>
    </citation>
    <scope>NUCLEOTIDE SEQUENCE [LARGE SCALE GENOMIC DNA]</scope>
    <source>
        <strain evidence="3">race 4</strain>
    </source>
</reference>
<dbReference type="InterPro" id="IPR036736">
    <property type="entry name" value="ACP-like_sf"/>
</dbReference>
<dbReference type="InterPro" id="IPR009081">
    <property type="entry name" value="PP-bd_ACP"/>
</dbReference>